<feature type="domain" description="Phosphotyrosine protein phosphatase I" evidence="3">
    <location>
        <begin position="216"/>
        <end position="366"/>
    </location>
</feature>
<accession>A0A5J4YLQ1</accession>
<gene>
    <name evidence="4" type="ORF">FVE85_2588</name>
</gene>
<dbReference type="PANTHER" id="PTHR11717:SF7">
    <property type="entry name" value="LOW MOLECULAR WEIGHT PHOSPHOTYROSINE PROTEIN PHOSPHATASE"/>
    <property type="match status" value="1"/>
</dbReference>
<dbReference type="AlphaFoldDB" id="A0A5J4YLQ1"/>
<feature type="compositionally biased region" description="Basic and acidic residues" evidence="2">
    <location>
        <begin position="195"/>
        <end position="210"/>
    </location>
</feature>
<dbReference type="Gene3D" id="3.40.50.2300">
    <property type="match status" value="1"/>
</dbReference>
<dbReference type="Pfam" id="PF01451">
    <property type="entry name" value="LMWPc"/>
    <property type="match status" value="1"/>
</dbReference>
<evidence type="ECO:0000256" key="1">
    <source>
        <dbReference type="ARBA" id="ARBA00013064"/>
    </source>
</evidence>
<dbReference type="InterPro" id="IPR050438">
    <property type="entry name" value="LMW_PTPase"/>
</dbReference>
<proteinExistence type="predicted"/>
<protein>
    <recommendedName>
        <fullName evidence="1">protein-tyrosine-phosphatase</fullName>
        <ecNumber evidence="1">3.1.3.48</ecNumber>
    </recommendedName>
</protein>
<dbReference type="SUPFAM" id="SSF52788">
    <property type="entry name" value="Phosphotyrosine protein phosphatases I"/>
    <property type="match status" value="1"/>
</dbReference>
<organism evidence="4 5">
    <name type="scientific">Porphyridium purpureum</name>
    <name type="common">Red alga</name>
    <name type="synonym">Porphyridium cruentum</name>
    <dbReference type="NCBI Taxonomy" id="35688"/>
    <lineage>
        <taxon>Eukaryota</taxon>
        <taxon>Rhodophyta</taxon>
        <taxon>Bangiophyceae</taxon>
        <taxon>Porphyridiales</taxon>
        <taxon>Porphyridiaceae</taxon>
        <taxon>Porphyridium</taxon>
    </lineage>
</organism>
<dbReference type="GO" id="GO:0004725">
    <property type="term" value="F:protein tyrosine phosphatase activity"/>
    <property type="evidence" value="ECO:0007669"/>
    <property type="project" value="UniProtKB-EC"/>
</dbReference>
<dbReference type="EMBL" id="VRMN01000013">
    <property type="protein sequence ID" value="KAA8491573.1"/>
    <property type="molecule type" value="Genomic_DNA"/>
</dbReference>
<comment type="caution">
    <text evidence="4">The sequence shown here is derived from an EMBL/GenBank/DDBJ whole genome shotgun (WGS) entry which is preliminary data.</text>
</comment>
<sequence>MCRIPRSFALACRVRRTTPSQTHSADIELAYNPVSLRGLCFRPKHPAAAAWLRDELTDRPVSHKPVQPANKLRSSLYGKETSTLEKLKEPFEPENEMDTRTGFLYHVVSAPVARRERRTRGGPLAVRAALPSRRSTWRSSSCRQAGKEAPDEPAQPPRDDGQGDTESVADAGAGSLTVSEALQEWRGADAASVEQRQKGEQREKARGAKESRERKILFVDEFNLRISVVAEAMFTDLCVRRGIEARFFSYSAGTKATVGAAPDADFINALWFRRKLDISNHLAVEFEPQDLDSYDLVVVPSEAVKSQILYMLAPDGMHDTACESKIRVLSSYASGPLRNKQWPDRQYSRESLKFLMSSLVDVLTQLLFTLLEEDGDASTAI</sequence>
<dbReference type="InterPro" id="IPR036196">
    <property type="entry name" value="Ptyr_pPase_sf"/>
</dbReference>
<dbReference type="OrthoDB" id="3388at2759"/>
<evidence type="ECO:0000313" key="5">
    <source>
        <dbReference type="Proteomes" id="UP000324585"/>
    </source>
</evidence>
<reference evidence="5" key="1">
    <citation type="journal article" date="2019" name="Nat. Commun.">
        <title>Expansion of phycobilisome linker gene families in mesophilic red algae.</title>
        <authorList>
            <person name="Lee J."/>
            <person name="Kim D."/>
            <person name="Bhattacharya D."/>
            <person name="Yoon H.S."/>
        </authorList>
    </citation>
    <scope>NUCLEOTIDE SEQUENCE [LARGE SCALE GENOMIC DNA]</scope>
    <source>
        <strain evidence="5">CCMP 1328</strain>
    </source>
</reference>
<feature type="region of interest" description="Disordered" evidence="2">
    <location>
        <begin position="114"/>
        <end position="169"/>
    </location>
</feature>
<feature type="compositionally biased region" description="Low complexity" evidence="2">
    <location>
        <begin position="132"/>
        <end position="143"/>
    </location>
</feature>
<dbReference type="InterPro" id="IPR023485">
    <property type="entry name" value="Ptyr_pPase"/>
</dbReference>
<evidence type="ECO:0000256" key="2">
    <source>
        <dbReference type="SAM" id="MobiDB-lite"/>
    </source>
</evidence>
<evidence type="ECO:0000313" key="4">
    <source>
        <dbReference type="EMBL" id="KAA8491573.1"/>
    </source>
</evidence>
<evidence type="ECO:0000259" key="3">
    <source>
        <dbReference type="Pfam" id="PF01451"/>
    </source>
</evidence>
<dbReference type="EC" id="3.1.3.48" evidence="1"/>
<dbReference type="Proteomes" id="UP000324585">
    <property type="component" value="Unassembled WGS sequence"/>
</dbReference>
<name>A0A5J4YLQ1_PORPP</name>
<feature type="region of interest" description="Disordered" evidence="2">
    <location>
        <begin position="187"/>
        <end position="210"/>
    </location>
</feature>
<dbReference type="PANTHER" id="PTHR11717">
    <property type="entry name" value="LOW MOLECULAR WEIGHT PROTEIN TYROSINE PHOSPHATASE"/>
    <property type="match status" value="1"/>
</dbReference>
<keyword evidence="5" id="KW-1185">Reference proteome</keyword>